<feature type="transmembrane region" description="Helical" evidence="1">
    <location>
        <begin position="79"/>
        <end position="105"/>
    </location>
</feature>
<keyword evidence="1" id="KW-0812">Transmembrane</keyword>
<dbReference type="EMBL" id="CP038267">
    <property type="protein sequence ID" value="QBR94183.1"/>
    <property type="molecule type" value="Genomic_DNA"/>
</dbReference>
<name>A0A4P7GPX7_9ACTN</name>
<feature type="transmembrane region" description="Helical" evidence="1">
    <location>
        <begin position="213"/>
        <end position="240"/>
    </location>
</feature>
<dbReference type="OrthoDB" id="5147935at2"/>
<feature type="transmembrane region" description="Helical" evidence="1">
    <location>
        <begin position="377"/>
        <end position="398"/>
    </location>
</feature>
<dbReference type="AlphaFoldDB" id="A0A4P7GPX7"/>
<feature type="transmembrane region" description="Helical" evidence="1">
    <location>
        <begin position="246"/>
        <end position="265"/>
    </location>
</feature>
<feature type="transmembrane region" description="Helical" evidence="1">
    <location>
        <begin position="111"/>
        <end position="128"/>
    </location>
</feature>
<feature type="transmembrane region" description="Helical" evidence="1">
    <location>
        <begin position="12"/>
        <end position="33"/>
    </location>
</feature>
<feature type="transmembrane region" description="Helical" evidence="1">
    <location>
        <begin position="172"/>
        <end position="193"/>
    </location>
</feature>
<feature type="transmembrane region" description="Helical" evidence="1">
    <location>
        <begin position="321"/>
        <end position="343"/>
    </location>
</feature>
<feature type="transmembrane region" description="Helical" evidence="1">
    <location>
        <begin position="277"/>
        <end position="301"/>
    </location>
</feature>
<feature type="transmembrane region" description="Helical" evidence="1">
    <location>
        <begin position="355"/>
        <end position="371"/>
    </location>
</feature>
<feature type="transmembrane region" description="Helical" evidence="1">
    <location>
        <begin position="140"/>
        <end position="160"/>
    </location>
</feature>
<evidence type="ECO:0000313" key="3">
    <source>
        <dbReference type="Proteomes" id="UP000294894"/>
    </source>
</evidence>
<protein>
    <recommendedName>
        <fullName evidence="4">Polysaccharide biosynthesis protein</fullName>
    </recommendedName>
</protein>
<dbReference type="Proteomes" id="UP000294894">
    <property type="component" value="Chromosome"/>
</dbReference>
<feature type="transmembrane region" description="Helical" evidence="1">
    <location>
        <begin position="45"/>
        <end position="67"/>
    </location>
</feature>
<evidence type="ECO:0000256" key="1">
    <source>
        <dbReference type="SAM" id="Phobius"/>
    </source>
</evidence>
<organism evidence="2 3">
    <name type="scientific">Nocardioides euryhalodurans</name>
    <dbReference type="NCBI Taxonomy" id="2518370"/>
    <lineage>
        <taxon>Bacteria</taxon>
        <taxon>Bacillati</taxon>
        <taxon>Actinomycetota</taxon>
        <taxon>Actinomycetes</taxon>
        <taxon>Propionibacteriales</taxon>
        <taxon>Nocardioidaceae</taxon>
        <taxon>Nocardioides</taxon>
    </lineage>
</organism>
<evidence type="ECO:0008006" key="4">
    <source>
        <dbReference type="Google" id="ProtNLM"/>
    </source>
</evidence>
<sequence>MASRLTGRGRLTISVADQVLASAAWYFPVLFVGRAVAPQEFGVFLVAYGALALAMAVSRAMFGVIVGMDVSSVSRSHEVLRLTTGGVLSSGAAAAALLLAAAVVASGGRTLVALLGVAAVVVLVQDLARYTAIAVGTPVVALLMDTVWLVPCVVGLALDVGGRLSLSATGGMSLWLAAGAGSLAVGALAGVLAPPRFSGLWGWWRGDARRRHLGADSALSGAVPVANGWGAALVAGATVVAAVRGAAMLFAPVATLMTAMTLAAVPEALRRRPREAVRLLGTLTGLLVLCAAGWGVIAALLPDAVGRGLIGDTWTVAESVVPIVSVEYVGLAMWTGGTALLRYASDTRAVLRARLLYAPAAAVLPVAALAIDDDPRLFAVVLAVLAWLVGGSTFAIGLRAARHKPEDDSVRSAPSPAQDS</sequence>
<dbReference type="RefSeq" id="WP_135080332.1">
    <property type="nucleotide sequence ID" value="NZ_CP038267.1"/>
</dbReference>
<proteinExistence type="predicted"/>
<gene>
    <name evidence="2" type="ORF">EXE57_19250</name>
</gene>
<evidence type="ECO:0000313" key="2">
    <source>
        <dbReference type="EMBL" id="QBR94183.1"/>
    </source>
</evidence>
<accession>A0A4P7GPX7</accession>
<reference evidence="2 3" key="1">
    <citation type="submission" date="2019-03" db="EMBL/GenBank/DDBJ databases">
        <title>Three New Species of Nocardioides, Nocardioides euryhalodurans sp. nov., Nocardioides seonyuensis sp. nov. and Nocardioides eburneoflavus sp. nov., Iolated from Soil.</title>
        <authorList>
            <person name="Roh S.G."/>
            <person name="Lee C."/>
            <person name="Kim M.-K."/>
            <person name="Kim S.B."/>
        </authorList>
    </citation>
    <scope>NUCLEOTIDE SEQUENCE [LARGE SCALE GENOMIC DNA]</scope>
    <source>
        <strain evidence="2 3">MMS17-SY117</strain>
    </source>
</reference>
<dbReference type="KEGG" id="noy:EXE57_19250"/>
<keyword evidence="1" id="KW-0472">Membrane</keyword>
<keyword evidence="1" id="KW-1133">Transmembrane helix</keyword>
<keyword evidence="3" id="KW-1185">Reference proteome</keyword>